<keyword evidence="4" id="KW-1134">Transmembrane beta strand</keyword>
<keyword evidence="8" id="KW-0472">Membrane</keyword>
<dbReference type="Pfam" id="PF17287">
    <property type="entry name" value="POTRA_3"/>
    <property type="match status" value="1"/>
</dbReference>
<keyword evidence="5" id="KW-0812">Transmembrane</keyword>
<dbReference type="PIRSF" id="PIRSF029745">
    <property type="entry name" value="FhaC"/>
    <property type="match status" value="1"/>
</dbReference>
<dbReference type="PANTHER" id="PTHR34597:SF3">
    <property type="entry name" value="OUTER MEMBRANE TRANSPORTER CDIB"/>
    <property type="match status" value="1"/>
</dbReference>
<comment type="caution">
    <text evidence="12">The sequence shown here is derived from an EMBL/GenBank/DDBJ whole genome shotgun (WGS) entry which is preliminary data.</text>
</comment>
<dbReference type="GO" id="GO:0046819">
    <property type="term" value="P:protein secretion by the type V secretion system"/>
    <property type="evidence" value="ECO:0007669"/>
    <property type="project" value="TreeGrafter"/>
</dbReference>
<dbReference type="Pfam" id="PF03865">
    <property type="entry name" value="ShlB"/>
    <property type="match status" value="1"/>
</dbReference>
<proteinExistence type="inferred from homology"/>
<dbReference type="GO" id="GO:0008320">
    <property type="term" value="F:protein transmembrane transporter activity"/>
    <property type="evidence" value="ECO:0007669"/>
    <property type="project" value="TreeGrafter"/>
</dbReference>
<reference evidence="12 13" key="1">
    <citation type="journal article" date="2018" name="Int. J. Syst. Evol. Microbiol.">
        <title>Whole-genome-based revisit of Photorhabdus phylogeny: proposal for the elevation of most Photorhabdus subspecies to the species level and description of one novel species Photorhabdus bodei sp. nov., and one novel subspecies Photorhabdus laumondii subsp. clarkei subsp. nov.</title>
        <authorList>
            <person name="Machado R.A.R."/>
            <person name="Wuthrich D."/>
            <person name="Kuhnert P."/>
            <person name="Arce C.C.M."/>
            <person name="Thonen L."/>
            <person name="Ruiz C."/>
            <person name="Zhang X."/>
            <person name="Robert C.A.M."/>
            <person name="Karimi J."/>
            <person name="Kamali S."/>
            <person name="Ma J."/>
            <person name="Bruggmann R."/>
            <person name="Erb M."/>
        </authorList>
    </citation>
    <scope>NUCLEOTIDE SEQUENCE [LARGE SCALE GENOMIC DNA]</scope>
    <source>
        <strain evidence="12 13">BOJ-47</strain>
    </source>
</reference>
<dbReference type="FunFam" id="2.40.160.50:FF:000009">
    <property type="entry name" value="Putative hemolysin activator protein"/>
    <property type="match status" value="1"/>
</dbReference>
<keyword evidence="6" id="KW-0653">Protein transport</keyword>
<evidence type="ECO:0000313" key="12">
    <source>
        <dbReference type="EMBL" id="RAW85291.1"/>
    </source>
</evidence>
<keyword evidence="7" id="KW-0406">Ion transport</keyword>
<dbReference type="AlphaFoldDB" id="A0A329VE02"/>
<accession>A0A329VE02</accession>
<dbReference type="Gene3D" id="2.40.160.50">
    <property type="entry name" value="membrane protein fhac: a member of the omp85/tpsb transporter family"/>
    <property type="match status" value="1"/>
</dbReference>
<dbReference type="PANTHER" id="PTHR34597">
    <property type="entry name" value="SLR1661 PROTEIN"/>
    <property type="match status" value="1"/>
</dbReference>
<dbReference type="GO" id="GO:0009279">
    <property type="term" value="C:cell outer membrane"/>
    <property type="evidence" value="ECO:0007669"/>
    <property type="project" value="UniProtKB-SubCell"/>
</dbReference>
<protein>
    <submittedName>
        <fullName evidence="12">ShlB/FhaC/HecB family hemolysin secretion/activation protein</fullName>
    </submittedName>
</protein>
<dbReference type="GO" id="GO:0006811">
    <property type="term" value="P:monoatomic ion transport"/>
    <property type="evidence" value="ECO:0007669"/>
    <property type="project" value="UniProtKB-KW"/>
</dbReference>
<keyword evidence="10" id="KW-0732">Signal</keyword>
<dbReference type="InterPro" id="IPR035251">
    <property type="entry name" value="ShlB_POTRA"/>
</dbReference>
<dbReference type="GO" id="GO:0098046">
    <property type="term" value="C:type V protein secretion system complex"/>
    <property type="evidence" value="ECO:0007669"/>
    <property type="project" value="TreeGrafter"/>
</dbReference>
<sequence>MTRAGCQRIMKKKVIIFTSFLIVTTDVKAAEISDQQLIHQQERQKALEAQLAPPPADIRLSVPETAVPSKFPVDTPCFPITRVVLEGTEHFPHWLPLKRLSQQGENQCLGTQGINILMTRIQNRLINHGYVTSRVLAPSQNLNSKTLKLMIIPGKIGHIRYTAESGNYIQRITTFPPREGALLDLRDIEQGLENLQRFPTVQADMEIVPNEQLGESDIVLNWRQSRHWRLASYLDDSGSKSTGRYQGGLTLYLDNPLALSDLFYISGGRDIRSPSGRSSKNYTIHYSLPVGYWMAGITASNYDYNQKVARPNKDDKYSGESKNLNVQLSRILHRNASQKTSVNGEIYRRTSKSFINDLEIDVQRRETAGWKLGLSHRHYIGSATVDTGVTYQQGTRWFGAQPAPEEVRGKATALLKTTQFSAALSAPFTLFSQPFIYKTQYLRQISSRPLTPQDQFSIGNRWTVRGFDGERTLNGDHGWYSRNELEWQTPLNGQSLYLGMDYGEIGGPGNEQRLGKHLAGGILGYRGSLKGVSYDLFAGIPLSKPDGFQTSSVTTGFSLYWQY</sequence>
<gene>
    <name evidence="12" type="ORF">CKY01_19330</name>
</gene>
<dbReference type="InterPro" id="IPR005565">
    <property type="entry name" value="Hemolysn_activator_HlyB_C"/>
</dbReference>
<keyword evidence="9" id="KW-0998">Cell outer membrane</keyword>
<evidence type="ECO:0000256" key="5">
    <source>
        <dbReference type="ARBA" id="ARBA00022692"/>
    </source>
</evidence>
<dbReference type="InterPro" id="IPR027282">
    <property type="entry name" value="TPS"/>
</dbReference>
<evidence type="ECO:0000256" key="9">
    <source>
        <dbReference type="ARBA" id="ARBA00023237"/>
    </source>
</evidence>
<feature type="signal peptide" evidence="10">
    <location>
        <begin position="1"/>
        <end position="29"/>
    </location>
</feature>
<dbReference type="Gene3D" id="3.10.20.310">
    <property type="entry name" value="membrane protein fhac"/>
    <property type="match status" value="1"/>
</dbReference>
<name>A0A329VE02_9GAMM</name>
<evidence type="ECO:0000256" key="2">
    <source>
        <dbReference type="ARBA" id="ARBA00009055"/>
    </source>
</evidence>
<dbReference type="Proteomes" id="UP000250870">
    <property type="component" value="Unassembled WGS sequence"/>
</dbReference>
<evidence type="ECO:0000256" key="8">
    <source>
        <dbReference type="ARBA" id="ARBA00023136"/>
    </source>
</evidence>
<comment type="subcellular location">
    <subcellularLocation>
        <location evidence="1">Cell outer membrane</location>
    </subcellularLocation>
</comment>
<organism evidence="12 13">
    <name type="scientific">Photorhabdus laumondii subsp. clarkei</name>
    <dbReference type="NCBI Taxonomy" id="2029685"/>
    <lineage>
        <taxon>Bacteria</taxon>
        <taxon>Pseudomonadati</taxon>
        <taxon>Pseudomonadota</taxon>
        <taxon>Gammaproteobacteria</taxon>
        <taxon>Enterobacterales</taxon>
        <taxon>Morganellaceae</taxon>
        <taxon>Photorhabdus</taxon>
    </lineage>
</organism>
<dbReference type="InterPro" id="IPR013686">
    <property type="entry name" value="Polypept-transport_assoc_ShlB"/>
</dbReference>
<evidence type="ECO:0000259" key="11">
    <source>
        <dbReference type="PROSITE" id="PS51779"/>
    </source>
</evidence>
<evidence type="ECO:0000313" key="13">
    <source>
        <dbReference type="Proteomes" id="UP000250870"/>
    </source>
</evidence>
<evidence type="ECO:0000256" key="6">
    <source>
        <dbReference type="ARBA" id="ARBA00022927"/>
    </source>
</evidence>
<dbReference type="PROSITE" id="PS51779">
    <property type="entry name" value="POTRA"/>
    <property type="match status" value="1"/>
</dbReference>
<keyword evidence="3" id="KW-0813">Transport</keyword>
<comment type="similarity">
    <text evidence="2">Belongs to the TPS (TC 1.B.20) family.</text>
</comment>
<dbReference type="EMBL" id="NSCI01000036">
    <property type="protein sequence ID" value="RAW85291.1"/>
    <property type="molecule type" value="Genomic_DNA"/>
</dbReference>
<feature type="chain" id="PRO_5016367860" evidence="10">
    <location>
        <begin position="30"/>
        <end position="563"/>
    </location>
</feature>
<evidence type="ECO:0000256" key="3">
    <source>
        <dbReference type="ARBA" id="ARBA00022448"/>
    </source>
</evidence>
<dbReference type="InterPro" id="IPR034746">
    <property type="entry name" value="POTRA"/>
</dbReference>
<evidence type="ECO:0000256" key="1">
    <source>
        <dbReference type="ARBA" id="ARBA00004442"/>
    </source>
</evidence>
<dbReference type="Pfam" id="PF08479">
    <property type="entry name" value="POTRA_2"/>
    <property type="match status" value="1"/>
</dbReference>
<evidence type="ECO:0000256" key="10">
    <source>
        <dbReference type="SAM" id="SignalP"/>
    </source>
</evidence>
<evidence type="ECO:0000256" key="4">
    <source>
        <dbReference type="ARBA" id="ARBA00022452"/>
    </source>
</evidence>
<feature type="domain" description="POTRA" evidence="11">
    <location>
        <begin position="78"/>
        <end position="154"/>
    </location>
</feature>
<evidence type="ECO:0000256" key="7">
    <source>
        <dbReference type="ARBA" id="ARBA00023065"/>
    </source>
</evidence>
<dbReference type="InterPro" id="IPR051544">
    <property type="entry name" value="TPS_OM_transporter"/>
</dbReference>